<proteinExistence type="predicted"/>
<dbReference type="STRING" id="583356.Igag_0451"/>
<dbReference type="EMBL" id="CP002098">
    <property type="protein sequence ID" value="ADM27289.1"/>
    <property type="molecule type" value="Genomic_DNA"/>
</dbReference>
<dbReference type="PANTHER" id="PTHR30411:SF1">
    <property type="entry name" value="CYTOPLASMIC PROTEIN"/>
    <property type="match status" value="1"/>
</dbReference>
<protein>
    <submittedName>
        <fullName evidence="2">YbaK/prolyl-tRNA synthetase associated region</fullName>
    </submittedName>
</protein>
<dbReference type="KEGG" id="iag:Igag_0451"/>
<sequence length="156" mass="17726">MAKKYIDHIEGIDVEVYEYDSYVDTVEDASRLSGEPIERIAKTLILKSDDECIVAIVRGDNRIDMDGLSRYLGKKIRLARPREVKEITGVEIGGVTPISNKIKICRIFMDLAILNHEYIICGGGSRKRLYKVYVVDLIDYLDPIIIDSDIFKPSTK</sequence>
<dbReference type="GO" id="GO:0004812">
    <property type="term" value="F:aminoacyl-tRNA ligase activity"/>
    <property type="evidence" value="ECO:0007669"/>
    <property type="project" value="UniProtKB-KW"/>
</dbReference>
<dbReference type="SUPFAM" id="SSF55826">
    <property type="entry name" value="YbaK/ProRS associated domain"/>
    <property type="match status" value="1"/>
</dbReference>
<dbReference type="PANTHER" id="PTHR30411">
    <property type="entry name" value="CYTOPLASMIC PROTEIN"/>
    <property type="match status" value="1"/>
</dbReference>
<gene>
    <name evidence="2" type="ordered locus">Igag_0451</name>
</gene>
<dbReference type="Pfam" id="PF04073">
    <property type="entry name" value="tRNA_edit"/>
    <property type="match status" value="1"/>
</dbReference>
<dbReference type="GO" id="GO:0002161">
    <property type="term" value="F:aminoacyl-tRNA deacylase activity"/>
    <property type="evidence" value="ECO:0007669"/>
    <property type="project" value="InterPro"/>
</dbReference>
<accession>E0SRL4</accession>
<dbReference type="InterPro" id="IPR036754">
    <property type="entry name" value="YbaK/aa-tRNA-synt-asso_dom_sf"/>
</dbReference>
<dbReference type="InterPro" id="IPR007214">
    <property type="entry name" value="YbaK/aa-tRNA-synth-assoc-dom"/>
</dbReference>
<dbReference type="CDD" id="cd04332">
    <property type="entry name" value="YbaK_like"/>
    <property type="match status" value="1"/>
</dbReference>
<keyword evidence="3" id="KW-1185">Reference proteome</keyword>
<dbReference type="Proteomes" id="UP000001304">
    <property type="component" value="Chromosome"/>
</dbReference>
<name>E0SRL4_IGNAA</name>
<feature type="domain" description="YbaK/aminoacyl-tRNA synthetase-associated" evidence="1">
    <location>
        <begin position="23"/>
        <end position="139"/>
    </location>
</feature>
<dbReference type="AlphaFoldDB" id="E0SRL4"/>
<dbReference type="BioCyc" id="IAGG583356:GHAH-454-MONOMER"/>
<keyword evidence="2" id="KW-0030">Aminoacyl-tRNA synthetase</keyword>
<evidence type="ECO:0000313" key="3">
    <source>
        <dbReference type="Proteomes" id="UP000001304"/>
    </source>
</evidence>
<dbReference type="HOGENOM" id="CLU_094875_0_2_2"/>
<evidence type="ECO:0000313" key="2">
    <source>
        <dbReference type="EMBL" id="ADM27289.1"/>
    </source>
</evidence>
<organism evidence="2 3">
    <name type="scientific">Ignisphaera aggregans (strain DSM 17230 / JCM 13409 / AQ1.S1)</name>
    <dbReference type="NCBI Taxonomy" id="583356"/>
    <lineage>
        <taxon>Archaea</taxon>
        <taxon>Thermoproteota</taxon>
        <taxon>Thermoprotei</taxon>
        <taxon>Desulfurococcales</taxon>
        <taxon>Desulfurococcaceae</taxon>
        <taxon>Ignisphaera</taxon>
    </lineage>
</organism>
<reference evidence="2 3" key="1">
    <citation type="journal article" date="2010" name="Stand. Genomic Sci.">
        <title>Complete genome sequence of Ignisphaera aggregans type strain (AQ1.S1).</title>
        <authorList>
            <person name="Goker M."/>
            <person name="Held B."/>
            <person name="Lapidus A."/>
            <person name="Nolan M."/>
            <person name="Spring S."/>
            <person name="Yasawong M."/>
            <person name="Lucas S."/>
            <person name="Glavina Del Rio T."/>
            <person name="Tice H."/>
            <person name="Cheng J.F."/>
            <person name="Goodwin L."/>
            <person name="Tapia R."/>
            <person name="Pitluck S."/>
            <person name="Liolios K."/>
            <person name="Ivanova N."/>
            <person name="Mavromatis K."/>
            <person name="Mikhailova N."/>
            <person name="Pati A."/>
            <person name="Chen A."/>
            <person name="Palaniappan K."/>
            <person name="Brambilla E."/>
            <person name="Land M."/>
            <person name="Hauser L."/>
            <person name="Chang Y.J."/>
            <person name="Jeffries C.D."/>
            <person name="Brettin T."/>
            <person name="Detter J.C."/>
            <person name="Han C."/>
            <person name="Rohde M."/>
            <person name="Sikorski J."/>
            <person name="Woyke T."/>
            <person name="Bristow J."/>
            <person name="Eisen J.A."/>
            <person name="Markowitz V."/>
            <person name="Hugenholtz P."/>
            <person name="Kyrpides N.C."/>
            <person name="Klenk H.P."/>
        </authorList>
    </citation>
    <scope>NUCLEOTIDE SEQUENCE [LARGE SCALE GENOMIC DNA]</scope>
    <source>
        <strain evidence="3">DSM 17230 / JCM 13409 / AQ1.S1</strain>
    </source>
</reference>
<evidence type="ECO:0000259" key="1">
    <source>
        <dbReference type="Pfam" id="PF04073"/>
    </source>
</evidence>
<dbReference type="Gene3D" id="3.90.960.10">
    <property type="entry name" value="YbaK/aminoacyl-tRNA synthetase-associated domain"/>
    <property type="match status" value="1"/>
</dbReference>
<keyword evidence="2" id="KW-0436">Ligase</keyword>